<keyword evidence="2" id="KW-0276">Fatty acid metabolism</keyword>
<dbReference type="Gene3D" id="3.40.50.12780">
    <property type="entry name" value="N-terminal domain of ligase-like"/>
    <property type="match status" value="1"/>
</dbReference>
<keyword evidence="1 6" id="KW-0436">Ligase</keyword>
<keyword evidence="7" id="KW-1185">Reference proteome</keyword>
<proteinExistence type="predicted"/>
<dbReference type="EMBL" id="BKAJ01000009">
    <property type="protein sequence ID" value="GEP53396.1"/>
    <property type="molecule type" value="Genomic_DNA"/>
</dbReference>
<dbReference type="PROSITE" id="PS00455">
    <property type="entry name" value="AMP_BINDING"/>
    <property type="match status" value="1"/>
</dbReference>
<evidence type="ECO:0000256" key="4">
    <source>
        <dbReference type="SAM" id="MobiDB-lite"/>
    </source>
</evidence>
<dbReference type="PANTHER" id="PTHR43272:SF32">
    <property type="entry name" value="AMP-DEPENDENT SYNTHETASE_LIGASE DOMAIN-CONTAINING PROTEIN"/>
    <property type="match status" value="1"/>
</dbReference>
<dbReference type="AlphaFoldDB" id="A0A512N345"/>
<organism evidence="6 7">
    <name type="scientific">Reyranella soli</name>
    <dbReference type="NCBI Taxonomy" id="1230389"/>
    <lineage>
        <taxon>Bacteria</taxon>
        <taxon>Pseudomonadati</taxon>
        <taxon>Pseudomonadota</taxon>
        <taxon>Alphaproteobacteria</taxon>
        <taxon>Hyphomicrobiales</taxon>
        <taxon>Reyranellaceae</taxon>
        <taxon>Reyranella</taxon>
    </lineage>
</organism>
<accession>A0A512N345</accession>
<name>A0A512N345_9HYPH</name>
<dbReference type="Proteomes" id="UP000321058">
    <property type="component" value="Unassembled WGS sequence"/>
</dbReference>
<dbReference type="InterPro" id="IPR042099">
    <property type="entry name" value="ANL_N_sf"/>
</dbReference>
<dbReference type="PANTHER" id="PTHR43272">
    <property type="entry name" value="LONG-CHAIN-FATTY-ACID--COA LIGASE"/>
    <property type="match status" value="1"/>
</dbReference>
<evidence type="ECO:0000313" key="6">
    <source>
        <dbReference type="EMBL" id="GEP53396.1"/>
    </source>
</evidence>
<keyword evidence="3" id="KW-0443">Lipid metabolism</keyword>
<reference evidence="6 7" key="1">
    <citation type="submission" date="2019-07" db="EMBL/GenBank/DDBJ databases">
        <title>Whole genome shotgun sequence of Reyranella soli NBRC 108950.</title>
        <authorList>
            <person name="Hosoyama A."/>
            <person name="Uohara A."/>
            <person name="Ohji S."/>
            <person name="Ichikawa N."/>
        </authorList>
    </citation>
    <scope>NUCLEOTIDE SEQUENCE [LARGE SCALE GENOMIC DNA]</scope>
    <source>
        <strain evidence="6 7">NBRC 108950</strain>
    </source>
</reference>
<dbReference type="GO" id="GO:0016020">
    <property type="term" value="C:membrane"/>
    <property type="evidence" value="ECO:0007669"/>
    <property type="project" value="TreeGrafter"/>
</dbReference>
<evidence type="ECO:0000259" key="5">
    <source>
        <dbReference type="Pfam" id="PF00501"/>
    </source>
</evidence>
<dbReference type="InterPro" id="IPR020845">
    <property type="entry name" value="AMP-binding_CS"/>
</dbReference>
<evidence type="ECO:0000256" key="2">
    <source>
        <dbReference type="ARBA" id="ARBA00022832"/>
    </source>
</evidence>
<feature type="domain" description="AMP-dependent synthetase/ligase" evidence="5">
    <location>
        <begin position="17"/>
        <end position="434"/>
    </location>
</feature>
<gene>
    <name evidence="6" type="ORF">RSO01_05620</name>
</gene>
<dbReference type="GO" id="GO:0004467">
    <property type="term" value="F:long-chain fatty acid-CoA ligase activity"/>
    <property type="evidence" value="ECO:0007669"/>
    <property type="project" value="TreeGrafter"/>
</dbReference>
<evidence type="ECO:0000256" key="3">
    <source>
        <dbReference type="ARBA" id="ARBA00023098"/>
    </source>
</evidence>
<dbReference type="SUPFAM" id="SSF56801">
    <property type="entry name" value="Acetyl-CoA synthetase-like"/>
    <property type="match status" value="1"/>
</dbReference>
<comment type="caution">
    <text evidence="6">The sequence shown here is derived from an EMBL/GenBank/DDBJ whole genome shotgun (WGS) entry which is preliminary data.</text>
</comment>
<evidence type="ECO:0000313" key="7">
    <source>
        <dbReference type="Proteomes" id="UP000321058"/>
    </source>
</evidence>
<evidence type="ECO:0000256" key="1">
    <source>
        <dbReference type="ARBA" id="ARBA00022598"/>
    </source>
</evidence>
<dbReference type="InterPro" id="IPR000873">
    <property type="entry name" value="AMP-dep_synth/lig_dom"/>
</dbReference>
<sequence>MSLVDQAATSTLPKLLQRNAEQDPKGPGIREKTRGVWQTLTWTGYRDQMRDFALGLAAIGFKRGDKLSVVGDNRPQLYIAQLSAQVLGGISVPVYQDSIASELVYVLNHAETSVIVAEDQEQVDKALSLKDKLPKLRWIIYDDPRGLSFYDDPILRSYDSVLEEGRKFGAANPGFYETELAKGGADDTVMIAYTSGTTGSPKGAMLSHRNMIATAEAFIEVNDVKQGDNWLSYLPMAWVGDAAFTLGMALVAKLTTNCPESPETVQRDLRELGPDAMLAPPRIWENMLTLMQIKGSDASPMKRRVFEHFRGLAERCELKRSDGKTLSLFDRLGLGLGEIFVYGPVRDQLGLRKARWCYTGGAPLGPDTYRFFRSFGINLKQVYGATEASALIACQADAEANPNTVGRPIPRVEIKIDDRGEVLLKGSNVFKGYFKQDEVTRDTVTADGWLKTGDAGFFDKQGHLVIIDRAKDVGKLSDGSAFAPQFIENKLKFSPFIREAVAFGDQHPFVVAMIAIDMQTVGTWAEKQGLAYTSFMDLSSKPEVAVMIGEAIAKANATLPDVQQVKRYLLLNKELDADDAEMTRTRKVRRRFVAEKYANVIEAFYGGASSVDVTMEITFEDGRKSTLNSTIAIHGNVAAEPARKAA</sequence>
<dbReference type="RefSeq" id="WP_147146004.1">
    <property type="nucleotide sequence ID" value="NZ_BKAJ01000009.1"/>
</dbReference>
<dbReference type="OrthoDB" id="9803968at2"/>
<dbReference type="Pfam" id="PF23562">
    <property type="entry name" value="AMP-binding_C_3"/>
    <property type="match status" value="1"/>
</dbReference>
<feature type="compositionally biased region" description="Basic and acidic residues" evidence="4">
    <location>
        <begin position="20"/>
        <end position="31"/>
    </location>
</feature>
<feature type="region of interest" description="Disordered" evidence="4">
    <location>
        <begin position="1"/>
        <end position="31"/>
    </location>
</feature>
<dbReference type="Pfam" id="PF00501">
    <property type="entry name" value="AMP-binding"/>
    <property type="match status" value="1"/>
</dbReference>
<protein>
    <submittedName>
        <fullName evidence="6">Long-chain-fatty-acid--CoA ligase</fullName>
    </submittedName>
</protein>